<sequence length="357" mass="39231">MFTEKLSFNNLLISMIFIAVGVIIGVILEKIILAKLRKFAERTRWEGDEIIIGAIRGVAILWCGIGGLYGALLNLPFKPNLANILQKSLLVVLILSATVVLAKIAGGLINLHSKKTTALPSASLFVNLTKITIFAIGGLIILQSIGVSITPLITALGIGGLAVALALQPTLSNLFAGIQIIISKQLEVGDYIQLESGEKGYVTDISWRNTKIRELPNNIIVIPNAKLADTIVTNFHQPQKEMSVVIQCGVSYDSDLEKVEKVTIEVAKEVLQNVQGGQSEFEPFIRYHTFGDSSIDFSVILRVKEFVNQYLVKHEFIKALHKRFKEENINIPFPIRTVYLEQSEKTGGRGMEKPAGP</sequence>
<dbReference type="InterPro" id="IPR049278">
    <property type="entry name" value="MS_channel_C"/>
</dbReference>
<dbReference type="Pfam" id="PF21082">
    <property type="entry name" value="MS_channel_3rd"/>
    <property type="match status" value="1"/>
</dbReference>
<comment type="caution">
    <text evidence="11">The sequence shown here is derived from an EMBL/GenBank/DDBJ whole genome shotgun (WGS) entry which is preliminary data.</text>
</comment>
<dbReference type="InterPro" id="IPR011014">
    <property type="entry name" value="MscS_channel_TM-2"/>
</dbReference>
<feature type="domain" description="Mechanosensitive ion channel MscS C-terminal" evidence="9">
    <location>
        <begin position="244"/>
        <end position="331"/>
    </location>
</feature>
<reference evidence="11" key="1">
    <citation type="journal article" date="2020" name="mSystems">
        <title>Genome- and Community-Level Interaction Insights into Carbon Utilization and Element Cycling Functions of Hydrothermarchaeota in Hydrothermal Sediment.</title>
        <authorList>
            <person name="Zhou Z."/>
            <person name="Liu Y."/>
            <person name="Xu W."/>
            <person name="Pan J."/>
            <person name="Luo Z.H."/>
            <person name="Li M."/>
        </authorList>
    </citation>
    <scope>NUCLEOTIDE SEQUENCE</scope>
    <source>
        <strain evidence="11">HyVt-388</strain>
    </source>
</reference>
<keyword evidence="6 7" id="KW-0472">Membrane</keyword>
<dbReference type="InterPro" id="IPR010920">
    <property type="entry name" value="LSM_dom_sf"/>
</dbReference>
<proteinExistence type="inferred from homology"/>
<feature type="transmembrane region" description="Helical" evidence="7">
    <location>
        <begin position="54"/>
        <end position="77"/>
    </location>
</feature>
<dbReference type="PANTHER" id="PTHR30566">
    <property type="entry name" value="YNAI-RELATED MECHANOSENSITIVE ION CHANNEL"/>
    <property type="match status" value="1"/>
</dbReference>
<dbReference type="EMBL" id="DRIG01000107">
    <property type="protein sequence ID" value="HEC79515.1"/>
    <property type="molecule type" value="Genomic_DNA"/>
</dbReference>
<dbReference type="Gene3D" id="2.30.30.60">
    <property type="match status" value="1"/>
</dbReference>
<dbReference type="GO" id="GO:0005886">
    <property type="term" value="C:plasma membrane"/>
    <property type="evidence" value="ECO:0007669"/>
    <property type="project" value="UniProtKB-SubCell"/>
</dbReference>
<dbReference type="Pfam" id="PF00924">
    <property type="entry name" value="MS_channel_2nd"/>
    <property type="match status" value="1"/>
</dbReference>
<organism evidence="11 12">
    <name type="scientific">candidate division WOR-3 bacterium</name>
    <dbReference type="NCBI Taxonomy" id="2052148"/>
    <lineage>
        <taxon>Bacteria</taxon>
        <taxon>Bacteria division WOR-3</taxon>
    </lineage>
</organism>
<dbReference type="InterPro" id="IPR011066">
    <property type="entry name" value="MscS_channel_C_sf"/>
</dbReference>
<evidence type="ECO:0000256" key="1">
    <source>
        <dbReference type="ARBA" id="ARBA00004651"/>
    </source>
</evidence>
<comment type="similarity">
    <text evidence="2">Belongs to the MscS (TC 1.A.23) family.</text>
</comment>
<dbReference type="PANTHER" id="PTHR30566:SF25">
    <property type="entry name" value="INNER MEMBRANE PROTEIN"/>
    <property type="match status" value="1"/>
</dbReference>
<feature type="transmembrane region" description="Helical" evidence="7">
    <location>
        <begin position="148"/>
        <end position="167"/>
    </location>
</feature>
<keyword evidence="3" id="KW-1003">Cell membrane</keyword>
<dbReference type="Proteomes" id="UP000885826">
    <property type="component" value="Unassembled WGS sequence"/>
</dbReference>
<accession>A0A9C9EP42</accession>
<name>A0A9C9EP42_UNCW3</name>
<keyword evidence="4 7" id="KW-0812">Transmembrane</keyword>
<dbReference type="Gene3D" id="3.30.70.100">
    <property type="match status" value="1"/>
</dbReference>
<evidence type="ECO:0000256" key="3">
    <source>
        <dbReference type="ARBA" id="ARBA00022475"/>
    </source>
</evidence>
<evidence type="ECO:0000313" key="12">
    <source>
        <dbReference type="Proteomes" id="UP000885826"/>
    </source>
</evidence>
<evidence type="ECO:0000256" key="4">
    <source>
        <dbReference type="ARBA" id="ARBA00022692"/>
    </source>
</evidence>
<dbReference type="Gene3D" id="1.10.287.1260">
    <property type="match status" value="1"/>
</dbReference>
<feature type="transmembrane region" description="Helical" evidence="7">
    <location>
        <begin position="123"/>
        <end position="142"/>
    </location>
</feature>
<evidence type="ECO:0000259" key="8">
    <source>
        <dbReference type="Pfam" id="PF00924"/>
    </source>
</evidence>
<feature type="domain" description="Mechanosensitive ion channel transmembrane helices 2/3" evidence="10">
    <location>
        <begin position="127"/>
        <end position="168"/>
    </location>
</feature>
<gene>
    <name evidence="11" type="ORF">ENI34_10335</name>
</gene>
<dbReference type="InterPro" id="IPR006685">
    <property type="entry name" value="MscS_channel_2nd"/>
</dbReference>
<dbReference type="AlphaFoldDB" id="A0A9C9EP42"/>
<comment type="subcellular location">
    <subcellularLocation>
        <location evidence="1">Cell membrane</location>
        <topology evidence="1">Multi-pass membrane protein</topology>
    </subcellularLocation>
</comment>
<dbReference type="SUPFAM" id="SSF82689">
    <property type="entry name" value="Mechanosensitive channel protein MscS (YggB), C-terminal domain"/>
    <property type="match status" value="1"/>
</dbReference>
<feature type="domain" description="Mechanosensitive ion channel MscS" evidence="8">
    <location>
        <begin position="170"/>
        <end position="236"/>
    </location>
</feature>
<dbReference type="InterPro" id="IPR023408">
    <property type="entry name" value="MscS_beta-dom_sf"/>
</dbReference>
<keyword evidence="5 7" id="KW-1133">Transmembrane helix</keyword>
<protein>
    <submittedName>
        <fullName evidence="11">Mechanosensitive ion channel family protein</fullName>
    </submittedName>
</protein>
<evidence type="ECO:0000313" key="11">
    <source>
        <dbReference type="EMBL" id="HEC79515.1"/>
    </source>
</evidence>
<evidence type="ECO:0000256" key="7">
    <source>
        <dbReference type="SAM" id="Phobius"/>
    </source>
</evidence>
<evidence type="ECO:0000259" key="10">
    <source>
        <dbReference type="Pfam" id="PF21088"/>
    </source>
</evidence>
<dbReference type="SUPFAM" id="SSF82861">
    <property type="entry name" value="Mechanosensitive channel protein MscS (YggB), transmembrane region"/>
    <property type="match status" value="1"/>
</dbReference>
<evidence type="ECO:0000256" key="6">
    <source>
        <dbReference type="ARBA" id="ARBA00023136"/>
    </source>
</evidence>
<dbReference type="GO" id="GO:0055085">
    <property type="term" value="P:transmembrane transport"/>
    <property type="evidence" value="ECO:0007669"/>
    <property type="project" value="InterPro"/>
</dbReference>
<dbReference type="Pfam" id="PF21088">
    <property type="entry name" value="MS_channel_1st"/>
    <property type="match status" value="1"/>
</dbReference>
<dbReference type="SUPFAM" id="SSF50182">
    <property type="entry name" value="Sm-like ribonucleoproteins"/>
    <property type="match status" value="1"/>
</dbReference>
<feature type="transmembrane region" description="Helical" evidence="7">
    <location>
        <begin position="12"/>
        <end position="33"/>
    </location>
</feature>
<feature type="transmembrane region" description="Helical" evidence="7">
    <location>
        <begin position="89"/>
        <end position="111"/>
    </location>
</feature>
<dbReference type="InterPro" id="IPR049142">
    <property type="entry name" value="MS_channel_1st"/>
</dbReference>
<evidence type="ECO:0000256" key="2">
    <source>
        <dbReference type="ARBA" id="ARBA00008017"/>
    </source>
</evidence>
<evidence type="ECO:0000256" key="5">
    <source>
        <dbReference type="ARBA" id="ARBA00022989"/>
    </source>
</evidence>
<evidence type="ECO:0000259" key="9">
    <source>
        <dbReference type="Pfam" id="PF21082"/>
    </source>
</evidence>